<organism evidence="2">
    <name type="scientific">Terrestrivirus sp</name>
    <dbReference type="NCBI Taxonomy" id="2487775"/>
    <lineage>
        <taxon>Viruses</taxon>
        <taxon>Varidnaviria</taxon>
        <taxon>Bamfordvirae</taxon>
        <taxon>Nucleocytoviricota</taxon>
        <taxon>Megaviricetes</taxon>
        <taxon>Imitervirales</taxon>
        <taxon>Mimiviridae</taxon>
        <taxon>Klosneuvirinae</taxon>
    </lineage>
</organism>
<dbReference type="GO" id="GO:0030198">
    <property type="term" value="P:extracellular matrix organization"/>
    <property type="evidence" value="ECO:0007669"/>
    <property type="project" value="TreeGrafter"/>
</dbReference>
<dbReference type="GO" id="GO:0031012">
    <property type="term" value="C:extracellular matrix"/>
    <property type="evidence" value="ECO:0007669"/>
    <property type="project" value="TreeGrafter"/>
</dbReference>
<evidence type="ECO:0000313" key="2">
    <source>
        <dbReference type="EMBL" id="AYV75167.1"/>
    </source>
</evidence>
<dbReference type="PANTHER" id="PTHR24023:SF910">
    <property type="entry name" value="COLLECTIN-12"/>
    <property type="match status" value="1"/>
</dbReference>
<sequence>MNNIIKKYDSAFISRINNFNHNYECEPGETRHRSCFKGPSGPRGPRGHHGPSGPKGSRSIISGPSGPSGPSGSSGSVGPSGSLGPSGPSGQFGMDSIVPGPSGPSGPLGLSISGPSGMDSIVPGPSGPSGPSGSFGPSGSSGPSGENSTVPGPSGPSGPSGSTGLSITGPSGPSGENSIVPGPSGPSGSSGSPGGIFGGAYFYDESDYTLATGTLNDHTTANVVFNQGGDQFGSSGITVNTTTDGTQFTLLAGTYAIDWLIRGTPTSNVPIILSILPYSLPGSFQGATISSGNNSAEGEIVVATGSILFTPNITLTIVLHNESGVSISDPGVIGVPDNLFGVNRTIRFLKLA</sequence>
<feature type="compositionally biased region" description="Low complexity" evidence="1">
    <location>
        <begin position="129"/>
        <end position="175"/>
    </location>
</feature>
<dbReference type="GO" id="GO:0030020">
    <property type="term" value="F:extracellular matrix structural constituent conferring tensile strength"/>
    <property type="evidence" value="ECO:0007669"/>
    <property type="project" value="TreeGrafter"/>
</dbReference>
<dbReference type="InterPro" id="IPR050149">
    <property type="entry name" value="Collagen_superfamily"/>
</dbReference>
<feature type="compositionally biased region" description="Low complexity" evidence="1">
    <location>
        <begin position="51"/>
        <end position="89"/>
    </location>
</feature>
<proteinExistence type="predicted"/>
<reference evidence="2" key="1">
    <citation type="submission" date="2018-10" db="EMBL/GenBank/DDBJ databases">
        <title>Hidden diversity of soil giant viruses.</title>
        <authorList>
            <person name="Schulz F."/>
            <person name="Alteio L."/>
            <person name="Goudeau D."/>
            <person name="Ryan E.M."/>
            <person name="Malmstrom R.R."/>
            <person name="Blanchard J."/>
            <person name="Woyke T."/>
        </authorList>
    </citation>
    <scope>NUCLEOTIDE SEQUENCE</scope>
    <source>
        <strain evidence="2">TEV1</strain>
    </source>
</reference>
<accession>A0A3G4ZK03</accession>
<dbReference type="PANTHER" id="PTHR24023">
    <property type="entry name" value="COLLAGEN ALPHA"/>
    <property type="match status" value="1"/>
</dbReference>
<name>A0A3G4ZK03_9VIRU</name>
<protein>
    <submittedName>
        <fullName evidence="2">Uncharacterized protein</fullName>
    </submittedName>
</protein>
<feature type="compositionally biased region" description="Low complexity" evidence="1">
    <location>
        <begin position="96"/>
        <end position="117"/>
    </location>
</feature>
<feature type="region of interest" description="Disordered" evidence="1">
    <location>
        <begin position="26"/>
        <end position="192"/>
    </location>
</feature>
<gene>
    <name evidence="2" type="ORF">Terrestrivirus1_41</name>
</gene>
<evidence type="ECO:0000256" key="1">
    <source>
        <dbReference type="SAM" id="MobiDB-lite"/>
    </source>
</evidence>
<dbReference type="GO" id="GO:0005615">
    <property type="term" value="C:extracellular space"/>
    <property type="evidence" value="ECO:0007669"/>
    <property type="project" value="TreeGrafter"/>
</dbReference>
<dbReference type="EMBL" id="MK071979">
    <property type="protein sequence ID" value="AYV75167.1"/>
    <property type="molecule type" value="Genomic_DNA"/>
</dbReference>